<evidence type="ECO:0000313" key="1">
    <source>
        <dbReference type="EMBL" id="RDV13748.1"/>
    </source>
</evidence>
<gene>
    <name evidence="1" type="ORF">DXT99_18495</name>
</gene>
<dbReference type="SUPFAM" id="SSF117396">
    <property type="entry name" value="TM1631-like"/>
    <property type="match status" value="1"/>
</dbReference>
<protein>
    <submittedName>
        <fullName evidence="1">DUF72 domain-containing protein</fullName>
    </submittedName>
</protein>
<dbReference type="OrthoDB" id="9780310at2"/>
<name>A0A3D8L8P8_9BACT</name>
<keyword evidence="2" id="KW-1185">Reference proteome</keyword>
<dbReference type="RefSeq" id="WP_115567057.1">
    <property type="nucleotide sequence ID" value="NZ_QRGR01000021.1"/>
</dbReference>
<dbReference type="AlphaFoldDB" id="A0A3D8L8P8"/>
<dbReference type="Proteomes" id="UP000256708">
    <property type="component" value="Unassembled WGS sequence"/>
</dbReference>
<evidence type="ECO:0000313" key="2">
    <source>
        <dbReference type="Proteomes" id="UP000256708"/>
    </source>
</evidence>
<dbReference type="EMBL" id="QRGR01000021">
    <property type="protein sequence ID" value="RDV13748.1"/>
    <property type="molecule type" value="Genomic_DNA"/>
</dbReference>
<organism evidence="1 2">
    <name type="scientific">Pontibacter diazotrophicus</name>
    <dbReference type="NCBI Taxonomy" id="1400979"/>
    <lineage>
        <taxon>Bacteria</taxon>
        <taxon>Pseudomonadati</taxon>
        <taxon>Bacteroidota</taxon>
        <taxon>Cytophagia</taxon>
        <taxon>Cytophagales</taxon>
        <taxon>Hymenobacteraceae</taxon>
        <taxon>Pontibacter</taxon>
    </lineage>
</organism>
<dbReference type="Gene3D" id="3.20.20.410">
    <property type="entry name" value="Protein of unknown function UPF0759"/>
    <property type="match status" value="1"/>
</dbReference>
<dbReference type="Pfam" id="PF01904">
    <property type="entry name" value="DUF72"/>
    <property type="match status" value="1"/>
</dbReference>
<dbReference type="InterPro" id="IPR002763">
    <property type="entry name" value="DUF72"/>
</dbReference>
<reference evidence="2" key="1">
    <citation type="submission" date="2018-08" db="EMBL/GenBank/DDBJ databases">
        <authorList>
            <person name="Liu Z.-W."/>
            <person name="Du Z.-J."/>
        </authorList>
    </citation>
    <scope>NUCLEOTIDE SEQUENCE [LARGE SCALE GENOMIC DNA]</scope>
    <source>
        <strain evidence="2">H4X</strain>
    </source>
</reference>
<dbReference type="PANTHER" id="PTHR30348:SF14">
    <property type="entry name" value="BLR8050 PROTEIN"/>
    <property type="match status" value="1"/>
</dbReference>
<proteinExistence type="predicted"/>
<dbReference type="InterPro" id="IPR036520">
    <property type="entry name" value="UPF0759_sf"/>
</dbReference>
<sequence>MALHDNLYIGTSGWSYRWQGVFYPEEIKSAERLSYYASRFHTTELNSSFYHFTMVKTIEKWLNETPASFKFAAKMHQEVTHKHRLVDTEAPLEKFMSRFLAMGERLGPILIQLPGSLHFDFGVVADFFGMLREKYPAPVFALEARHKSWFTQEAQELLQDYAITWVITSAGKRFPGFEATTTDTVYLRLHGDEKLYTSAYTDEQLERYAFMIHDWLLDGKQVWVYFNNTILGNAVFNAEKLRELVVNMQ</sequence>
<comment type="caution">
    <text evidence="1">The sequence shown here is derived from an EMBL/GenBank/DDBJ whole genome shotgun (WGS) entry which is preliminary data.</text>
</comment>
<accession>A0A3D8L8P8</accession>
<dbReference type="PANTHER" id="PTHR30348">
    <property type="entry name" value="UNCHARACTERIZED PROTEIN YECE"/>
    <property type="match status" value="1"/>
</dbReference>